<dbReference type="GO" id="GO:0008173">
    <property type="term" value="F:RNA methyltransferase activity"/>
    <property type="evidence" value="ECO:0007669"/>
    <property type="project" value="InterPro"/>
</dbReference>
<dbReference type="Proteomes" id="UP001362899">
    <property type="component" value="Unassembled WGS sequence"/>
</dbReference>
<dbReference type="EMBL" id="BTGC01000003">
    <property type="protein sequence ID" value="GMM49721.1"/>
    <property type="molecule type" value="Genomic_DNA"/>
</dbReference>
<dbReference type="InterPro" id="IPR023267">
    <property type="entry name" value="RCMT"/>
</dbReference>
<reference evidence="7 8" key="1">
    <citation type="journal article" date="2023" name="Elife">
        <title>Identification of key yeast species and microbe-microbe interactions impacting larval growth of Drosophila in the wild.</title>
        <authorList>
            <person name="Mure A."/>
            <person name="Sugiura Y."/>
            <person name="Maeda R."/>
            <person name="Honda K."/>
            <person name="Sakurai N."/>
            <person name="Takahashi Y."/>
            <person name="Watada M."/>
            <person name="Katoh T."/>
            <person name="Gotoh A."/>
            <person name="Gotoh Y."/>
            <person name="Taniguchi I."/>
            <person name="Nakamura K."/>
            <person name="Hayashi T."/>
            <person name="Katayama T."/>
            <person name="Uemura T."/>
            <person name="Hattori Y."/>
        </authorList>
    </citation>
    <scope>NUCLEOTIDE SEQUENCE [LARGE SCALE GENOMIC DNA]</scope>
    <source>
        <strain evidence="7 8">SB-73</strain>
    </source>
</reference>
<dbReference type="InterPro" id="IPR029063">
    <property type="entry name" value="SAM-dependent_MTases_sf"/>
</dbReference>
<dbReference type="PANTHER" id="PTHR22807">
    <property type="entry name" value="NOP2 YEAST -RELATED NOL1/NOP2/FMU SUN DOMAIN-CONTAINING"/>
    <property type="match status" value="1"/>
</dbReference>
<feature type="binding site" evidence="5">
    <location>
        <position position="237"/>
    </location>
    <ligand>
        <name>S-adenosyl-L-methionine</name>
        <dbReference type="ChEBI" id="CHEBI:59789"/>
    </ligand>
</feature>
<dbReference type="PANTHER" id="PTHR22807:SF4">
    <property type="entry name" value="28S RRNA (CYTOSINE-C(5))-METHYLTRANSFERASE"/>
    <property type="match status" value="1"/>
</dbReference>
<evidence type="ECO:0000313" key="7">
    <source>
        <dbReference type="EMBL" id="GMM49721.1"/>
    </source>
</evidence>
<dbReference type="GO" id="GO:0070475">
    <property type="term" value="P:rRNA base methylation"/>
    <property type="evidence" value="ECO:0007669"/>
    <property type="project" value="TreeGrafter"/>
</dbReference>
<evidence type="ECO:0000256" key="4">
    <source>
        <dbReference type="ARBA" id="ARBA00022884"/>
    </source>
</evidence>
<dbReference type="InterPro" id="IPR049560">
    <property type="entry name" value="MeTrfase_RsmB-F_NOP2_cat"/>
</dbReference>
<dbReference type="GO" id="GO:0003723">
    <property type="term" value="F:RNA binding"/>
    <property type="evidence" value="ECO:0007669"/>
    <property type="project" value="UniProtKB-UniRule"/>
</dbReference>
<evidence type="ECO:0000256" key="5">
    <source>
        <dbReference type="PROSITE-ProRule" id="PRU01023"/>
    </source>
</evidence>
<feature type="domain" description="SAM-dependent MTase RsmB/NOP-type" evidence="6">
    <location>
        <begin position="116"/>
        <end position="395"/>
    </location>
</feature>
<evidence type="ECO:0000256" key="2">
    <source>
        <dbReference type="ARBA" id="ARBA00022679"/>
    </source>
</evidence>
<dbReference type="Gene3D" id="3.40.50.150">
    <property type="entry name" value="Vaccinia Virus protein VP39"/>
    <property type="match status" value="1"/>
</dbReference>
<keyword evidence="4 5" id="KW-0694">RNA-binding</keyword>
<keyword evidence="2 5" id="KW-0808">Transferase</keyword>
<dbReference type="InterPro" id="IPR048889">
    <property type="entry name" value="NSUN5_RCM1_N"/>
</dbReference>
<sequence length="396" mass="45287">MIYREAAKYLEDDAGTLRNRIYKNQKADVKHLKQVYALVCKTIEHRRCLTSVITASQILQKERKLNMNIAQLMTFDLLIGSKRLNCGKCAEKDALLRHKVRLNGEFIKYKLKHPVIAEKQEGPLVRWVRIRKDSQECASMLEKLGLSRTDKWEDVMKSQVFYEDVYVPQLFAIPMSIKVAELPEYKSGELIIQDRASCIPVTIMDPQPGKTYIDSCAAPGNKTSQLAAQSKHVIAFERDKKRAKTLQNMLDRAKLLKKVEIRQMDFTQCDPFEVEGLIVDPSCSGSGIFRATSVTPERLNSLADFQFHIVLHALKFDAKRVVYSTCSIHKEENEMVVKRLLETPEVAEKWKLGNALPNWPRRGFKEVFDGAEKCVRVNPKEDGGIGFFAACFDRID</sequence>
<dbReference type="Pfam" id="PF21153">
    <property type="entry name" value="NSUN5_N"/>
    <property type="match status" value="1"/>
</dbReference>
<comment type="caution">
    <text evidence="7">The sequence shown here is derived from an EMBL/GenBank/DDBJ whole genome shotgun (WGS) entry which is preliminary data.</text>
</comment>
<keyword evidence="1 5" id="KW-0489">Methyltransferase</keyword>
<dbReference type="PROSITE" id="PS51686">
    <property type="entry name" value="SAM_MT_RSMB_NOP"/>
    <property type="match status" value="1"/>
</dbReference>
<dbReference type="Pfam" id="PF01189">
    <property type="entry name" value="Methyltr_RsmB-F"/>
    <property type="match status" value="1"/>
</dbReference>
<keyword evidence="3 5" id="KW-0949">S-adenosyl-L-methionine</keyword>
<accession>A0AAV5RGJ4</accession>
<dbReference type="GO" id="GO:0005730">
    <property type="term" value="C:nucleolus"/>
    <property type="evidence" value="ECO:0007669"/>
    <property type="project" value="TreeGrafter"/>
</dbReference>
<comment type="caution">
    <text evidence="5">Lacks conserved residue(s) required for the propagation of feature annotation.</text>
</comment>
<keyword evidence="8" id="KW-1185">Reference proteome</keyword>
<evidence type="ECO:0000256" key="1">
    <source>
        <dbReference type="ARBA" id="ARBA00022603"/>
    </source>
</evidence>
<evidence type="ECO:0000259" key="6">
    <source>
        <dbReference type="PROSITE" id="PS51686"/>
    </source>
</evidence>
<proteinExistence type="inferred from homology"/>
<evidence type="ECO:0000313" key="8">
    <source>
        <dbReference type="Proteomes" id="UP001362899"/>
    </source>
</evidence>
<dbReference type="InterPro" id="IPR001678">
    <property type="entry name" value="MeTrfase_RsmB-F_NOP2_dom"/>
</dbReference>
<dbReference type="AlphaFoldDB" id="A0AAV5RGJ4"/>
<dbReference type="SUPFAM" id="SSF53335">
    <property type="entry name" value="S-adenosyl-L-methionine-dependent methyltransferases"/>
    <property type="match status" value="1"/>
</dbReference>
<name>A0AAV5RGJ4_STABA</name>
<feature type="binding site" evidence="5">
    <location>
        <begin position="216"/>
        <end position="222"/>
    </location>
    <ligand>
        <name>S-adenosyl-L-methionine</name>
        <dbReference type="ChEBI" id="CHEBI:59789"/>
    </ligand>
</feature>
<comment type="similarity">
    <text evidence="5">Belongs to the class I-like SAM-binding methyltransferase superfamily. RsmB/NOP family.</text>
</comment>
<feature type="active site" description="Nucleophile" evidence="5">
    <location>
        <position position="326"/>
    </location>
</feature>
<evidence type="ECO:0000256" key="3">
    <source>
        <dbReference type="ARBA" id="ARBA00022691"/>
    </source>
</evidence>
<feature type="binding site" evidence="5">
    <location>
        <position position="280"/>
    </location>
    <ligand>
        <name>S-adenosyl-L-methionine</name>
        <dbReference type="ChEBI" id="CHEBI:59789"/>
    </ligand>
</feature>
<protein>
    <submittedName>
        <fullName evidence="7">rRNA (Cytosine-C5-)-methyltransferase</fullName>
    </submittedName>
</protein>
<gene>
    <name evidence="7" type="ORF">DASB73_006790</name>
</gene>
<organism evidence="7 8">
    <name type="scientific">Starmerella bacillaris</name>
    <name type="common">Yeast</name>
    <name type="synonym">Candida zemplinina</name>
    <dbReference type="NCBI Taxonomy" id="1247836"/>
    <lineage>
        <taxon>Eukaryota</taxon>
        <taxon>Fungi</taxon>
        <taxon>Dikarya</taxon>
        <taxon>Ascomycota</taxon>
        <taxon>Saccharomycotina</taxon>
        <taxon>Dipodascomycetes</taxon>
        <taxon>Dipodascales</taxon>
        <taxon>Trichomonascaceae</taxon>
        <taxon>Starmerella</taxon>
    </lineage>
</organism>
<dbReference type="PRINTS" id="PR02008">
    <property type="entry name" value="RCMTFAMILY"/>
</dbReference>